<proteinExistence type="predicted"/>
<accession>A0ABQ8JWM1</accession>
<name>A0ABQ8JWM1_DERPT</name>
<dbReference type="EMBL" id="NJHN03000008">
    <property type="protein sequence ID" value="KAH9426686.1"/>
    <property type="molecule type" value="Genomic_DNA"/>
</dbReference>
<keyword evidence="2" id="KW-1185">Reference proteome</keyword>
<organism evidence="1 2">
    <name type="scientific">Dermatophagoides pteronyssinus</name>
    <name type="common">European house dust mite</name>
    <dbReference type="NCBI Taxonomy" id="6956"/>
    <lineage>
        <taxon>Eukaryota</taxon>
        <taxon>Metazoa</taxon>
        <taxon>Ecdysozoa</taxon>
        <taxon>Arthropoda</taxon>
        <taxon>Chelicerata</taxon>
        <taxon>Arachnida</taxon>
        <taxon>Acari</taxon>
        <taxon>Acariformes</taxon>
        <taxon>Sarcoptiformes</taxon>
        <taxon>Astigmata</taxon>
        <taxon>Psoroptidia</taxon>
        <taxon>Analgoidea</taxon>
        <taxon>Pyroglyphidae</taxon>
        <taxon>Dermatophagoidinae</taxon>
        <taxon>Dermatophagoides</taxon>
    </lineage>
</organism>
<evidence type="ECO:0000313" key="1">
    <source>
        <dbReference type="EMBL" id="KAH9426686.1"/>
    </source>
</evidence>
<sequence length="74" mass="8833">MFGFCQPTMHLLNDNRQPTTILCTGEGIFRLRCICRNIDDFMEERKKIPIHSKIFIHKKMENVQKKDDDDDPHE</sequence>
<reference evidence="1 2" key="2">
    <citation type="journal article" date="2022" name="Mol. Biol. Evol.">
        <title>Comparative Genomics Reveals Insights into the Divergent Evolution of Astigmatic Mites and Household Pest Adaptations.</title>
        <authorList>
            <person name="Xiong Q."/>
            <person name="Wan A.T."/>
            <person name="Liu X."/>
            <person name="Fung C.S."/>
            <person name="Xiao X."/>
            <person name="Malainual N."/>
            <person name="Hou J."/>
            <person name="Wang L."/>
            <person name="Wang M."/>
            <person name="Yang K.Y."/>
            <person name="Cui Y."/>
            <person name="Leung E.L."/>
            <person name="Nong W."/>
            <person name="Shin S.K."/>
            <person name="Au S.W."/>
            <person name="Jeong K.Y."/>
            <person name="Chew F.T."/>
            <person name="Hui J.H."/>
            <person name="Leung T.F."/>
            <person name="Tungtrongchitr A."/>
            <person name="Zhong N."/>
            <person name="Liu Z."/>
            <person name="Tsui S.K."/>
        </authorList>
    </citation>
    <scope>NUCLEOTIDE SEQUENCE [LARGE SCALE GENOMIC DNA]</scope>
    <source>
        <strain evidence="1">Derp</strain>
    </source>
</reference>
<reference evidence="1 2" key="1">
    <citation type="journal article" date="2018" name="J. Allergy Clin. Immunol.">
        <title>High-quality assembly of Dermatophagoides pteronyssinus genome and transcriptome reveals a wide range of novel allergens.</title>
        <authorList>
            <person name="Liu X.Y."/>
            <person name="Yang K.Y."/>
            <person name="Wang M.Q."/>
            <person name="Kwok J.S."/>
            <person name="Zeng X."/>
            <person name="Yang Z."/>
            <person name="Xiao X.J."/>
            <person name="Lau C.P."/>
            <person name="Li Y."/>
            <person name="Huang Z.M."/>
            <person name="Ba J.G."/>
            <person name="Yim A.K."/>
            <person name="Ouyang C.Y."/>
            <person name="Ngai S.M."/>
            <person name="Chan T.F."/>
            <person name="Leung E.L."/>
            <person name="Liu L."/>
            <person name="Liu Z.G."/>
            <person name="Tsui S.K."/>
        </authorList>
    </citation>
    <scope>NUCLEOTIDE SEQUENCE [LARGE SCALE GENOMIC DNA]</scope>
    <source>
        <strain evidence="1">Derp</strain>
    </source>
</reference>
<gene>
    <name evidence="1" type="ORF">DERP_002785</name>
</gene>
<comment type="caution">
    <text evidence="1">The sequence shown here is derived from an EMBL/GenBank/DDBJ whole genome shotgun (WGS) entry which is preliminary data.</text>
</comment>
<evidence type="ECO:0000313" key="2">
    <source>
        <dbReference type="Proteomes" id="UP000887458"/>
    </source>
</evidence>
<dbReference type="Proteomes" id="UP000887458">
    <property type="component" value="Unassembled WGS sequence"/>
</dbReference>
<protein>
    <submittedName>
        <fullName evidence="1">Uncharacterized protein</fullName>
    </submittedName>
</protein>